<dbReference type="InterPro" id="IPR014341">
    <property type="entry name" value="Ectoine_EhuD"/>
</dbReference>
<keyword evidence="6" id="KW-0029">Amino-acid transport</keyword>
<reference evidence="11 12" key="3">
    <citation type="journal article" date="2017" name="Int. J. Syst. Evol. Microbiol.">
        <title>Adaptation of Surface-Associated Bacteria to the Open Ocean: A Genomically Distinct Subpopulation of Phaeobacter gallaeciensis Colonizes Pacific Mesozooplankton.</title>
        <authorList>
            <person name="Freese H.M."/>
            <person name="Methner A."/>
            <person name="Overmann J."/>
        </authorList>
    </citation>
    <scope>NUCLEOTIDE SEQUENCE [LARGE SCALE GENOMIC DNA]</scope>
    <source>
        <strain evidence="11 12">P36</strain>
    </source>
</reference>
<dbReference type="NCBIfam" id="TIGR03003">
    <property type="entry name" value="ectoine_ehuD"/>
    <property type="match status" value="1"/>
</dbReference>
<organism evidence="11 12">
    <name type="scientific">Phaeobacter piscinae</name>
    <dbReference type="NCBI Taxonomy" id="1580596"/>
    <lineage>
        <taxon>Bacteria</taxon>
        <taxon>Pseudomonadati</taxon>
        <taxon>Pseudomonadota</taxon>
        <taxon>Alphaproteobacteria</taxon>
        <taxon>Rhodobacterales</taxon>
        <taxon>Roseobacteraceae</taxon>
        <taxon>Phaeobacter</taxon>
    </lineage>
</organism>
<dbReference type="RefSeq" id="WP_241770541.1">
    <property type="nucleotide sequence ID" value="NZ_CP010643.1"/>
</dbReference>
<proteinExistence type="inferred from homology"/>
<reference evidence="11 12" key="4">
    <citation type="journal article" date="2018" name="Environ. Microbiol. Rep.">
        <title>Phylogenetic distribution of roseobacticides in the Roseobacter group and their effect on microalgae.</title>
        <authorList>
            <person name="Sonnenschein E.C."/>
            <person name="Phippen C.B."/>
            <person name="Bentzon-Tilia M."/>
            <person name="Rasmussen S.A."/>
            <person name="Nielsen K.F."/>
            <person name="Gram L."/>
        </authorList>
    </citation>
    <scope>NUCLEOTIDE SEQUENCE [LARGE SCALE GENOMIC DNA]</scope>
    <source>
        <strain evidence="11 12">P36</strain>
    </source>
</reference>
<feature type="transmembrane region" description="Helical" evidence="9">
    <location>
        <begin position="36"/>
        <end position="56"/>
    </location>
</feature>
<comment type="similarity">
    <text evidence="2">Belongs to the binding-protein-dependent transport system permease family. HisMQ subfamily.</text>
</comment>
<evidence type="ECO:0000256" key="9">
    <source>
        <dbReference type="RuleBase" id="RU363032"/>
    </source>
</evidence>
<evidence type="ECO:0000259" key="10">
    <source>
        <dbReference type="PROSITE" id="PS50928"/>
    </source>
</evidence>
<evidence type="ECO:0000256" key="4">
    <source>
        <dbReference type="ARBA" id="ARBA00022475"/>
    </source>
</evidence>
<keyword evidence="7 9" id="KW-1133">Transmembrane helix</keyword>
<keyword evidence="5 9" id="KW-0812">Transmembrane</keyword>
<dbReference type="Proteomes" id="UP000218891">
    <property type="component" value="Chromosome"/>
</dbReference>
<evidence type="ECO:0000256" key="1">
    <source>
        <dbReference type="ARBA" id="ARBA00004429"/>
    </source>
</evidence>
<evidence type="ECO:0000256" key="2">
    <source>
        <dbReference type="ARBA" id="ARBA00010072"/>
    </source>
</evidence>
<feature type="transmembrane region" description="Helical" evidence="9">
    <location>
        <begin position="201"/>
        <end position="223"/>
    </location>
</feature>
<dbReference type="Gene3D" id="1.10.3720.10">
    <property type="entry name" value="MetI-like"/>
    <property type="match status" value="1"/>
</dbReference>
<dbReference type="EMBL" id="CP010643">
    <property type="protein sequence ID" value="ATG36253.1"/>
    <property type="molecule type" value="Genomic_DNA"/>
</dbReference>
<keyword evidence="3 9" id="KW-0813">Transport</keyword>
<comment type="subcellular location">
    <subcellularLocation>
        <location evidence="1">Cell inner membrane</location>
        <topology evidence="1">Multi-pass membrane protein</topology>
    </subcellularLocation>
    <subcellularLocation>
        <location evidence="9">Cell membrane</location>
        <topology evidence="9">Multi-pass membrane protein</topology>
    </subcellularLocation>
</comment>
<dbReference type="PROSITE" id="PS50928">
    <property type="entry name" value="ABC_TM1"/>
    <property type="match status" value="1"/>
</dbReference>
<dbReference type="CDD" id="cd06261">
    <property type="entry name" value="TM_PBP2"/>
    <property type="match status" value="1"/>
</dbReference>
<evidence type="ECO:0000256" key="6">
    <source>
        <dbReference type="ARBA" id="ARBA00022970"/>
    </source>
</evidence>
<protein>
    <submittedName>
        <fullName evidence="11">Amino acid ABC transporter, permease protein</fullName>
    </submittedName>
</protein>
<dbReference type="SUPFAM" id="SSF161098">
    <property type="entry name" value="MetI-like"/>
    <property type="match status" value="1"/>
</dbReference>
<dbReference type="InterPro" id="IPR043429">
    <property type="entry name" value="ArtM/GltK/GlnP/TcyL/YhdX-like"/>
</dbReference>
<sequence>MLDWLFRDEWFPKFDWRWDYTWEILPRLIEATGNTLMAAASGYAIALVLGLVLALAQRSPSRLLTFVVREFVEFVRSTPLLLQIFFIFYVGPQFGITLSPWVSGMIAIGLHYSCYLSEVYRGGLDSVPKGQWEAATALNMTTAQTYKRLIIPQAIPPAIPGLGNYLVGIFKDTPMLSVIGVAELIHTANSIGSETWRYLEAYTMVGVIFLALSLPAAGLIRAFEGFVRRKLGM</sequence>
<evidence type="ECO:0000313" key="11">
    <source>
        <dbReference type="EMBL" id="ATG36253.1"/>
    </source>
</evidence>
<evidence type="ECO:0000313" key="12">
    <source>
        <dbReference type="Proteomes" id="UP000218891"/>
    </source>
</evidence>
<dbReference type="NCBIfam" id="TIGR01726">
    <property type="entry name" value="HEQRo_perm_3TM"/>
    <property type="match status" value="1"/>
</dbReference>
<dbReference type="PANTHER" id="PTHR30614">
    <property type="entry name" value="MEMBRANE COMPONENT OF AMINO ACID ABC TRANSPORTER"/>
    <property type="match status" value="1"/>
</dbReference>
<reference evidence="11 12" key="1">
    <citation type="journal article" date="2017" name="Front. Microbiol.">
        <title>Phaeobacter piscinae sp. nov., a species of the Roseobacter group and potential aquaculture probiont.</title>
        <authorList>
            <person name="Sonnenschein E.C."/>
            <person name="Phippen C.B.W."/>
            <person name="Nielsen K.F."/>
            <person name="Mateiu R.V."/>
            <person name="Melchiorsen J."/>
            <person name="Gram L."/>
            <person name="Overmann J."/>
            <person name="Freese H.M."/>
        </authorList>
    </citation>
    <scope>NUCLEOTIDE SEQUENCE [LARGE SCALE GENOMIC DNA]</scope>
    <source>
        <strain evidence="11 12">P36</strain>
    </source>
</reference>
<feature type="domain" description="ABC transmembrane type-1" evidence="10">
    <location>
        <begin position="32"/>
        <end position="220"/>
    </location>
</feature>
<keyword evidence="4" id="KW-1003">Cell membrane</keyword>
<feature type="transmembrane region" description="Helical" evidence="9">
    <location>
        <begin position="77"/>
        <end position="96"/>
    </location>
</feature>
<dbReference type="InterPro" id="IPR000515">
    <property type="entry name" value="MetI-like"/>
</dbReference>
<keyword evidence="8 9" id="KW-0472">Membrane</keyword>
<reference evidence="11 12" key="2">
    <citation type="journal article" date="2017" name="Genome Biol. Evol.">
        <title>Trajectories and Drivers of Genome Evolution in Surface-Associated Marine Phaeobacter.</title>
        <authorList>
            <person name="Freese H.M."/>
            <person name="Sikorski J."/>
            <person name="Bunk B."/>
            <person name="Scheuner C."/>
            <person name="Meier-Kolthoff J.P."/>
            <person name="Sproer C."/>
            <person name="Gram L."/>
            <person name="Overmann J."/>
        </authorList>
    </citation>
    <scope>NUCLEOTIDE SEQUENCE [LARGE SCALE GENOMIC DNA]</scope>
    <source>
        <strain evidence="11 12">P36</strain>
    </source>
</reference>
<evidence type="ECO:0000256" key="7">
    <source>
        <dbReference type="ARBA" id="ARBA00022989"/>
    </source>
</evidence>
<dbReference type="Pfam" id="PF00528">
    <property type="entry name" value="BPD_transp_1"/>
    <property type="match status" value="1"/>
</dbReference>
<evidence type="ECO:0000256" key="5">
    <source>
        <dbReference type="ARBA" id="ARBA00022692"/>
    </source>
</evidence>
<dbReference type="InterPro" id="IPR035906">
    <property type="entry name" value="MetI-like_sf"/>
</dbReference>
<dbReference type="PANTHER" id="PTHR30614:SF0">
    <property type="entry name" value="L-CYSTINE TRANSPORT SYSTEM PERMEASE PROTEIN TCYL"/>
    <property type="match status" value="1"/>
</dbReference>
<dbReference type="InterPro" id="IPR010065">
    <property type="entry name" value="AA_ABC_transptr_permease_3TM"/>
</dbReference>
<gene>
    <name evidence="11" type="ORF">PhaeoP36_02125</name>
</gene>
<evidence type="ECO:0000256" key="8">
    <source>
        <dbReference type="ARBA" id="ARBA00023136"/>
    </source>
</evidence>
<name>A0ABM6PF77_9RHOB</name>
<accession>A0ABM6PF77</accession>
<evidence type="ECO:0000256" key="3">
    <source>
        <dbReference type="ARBA" id="ARBA00022448"/>
    </source>
</evidence>
<keyword evidence="12" id="KW-1185">Reference proteome</keyword>